<dbReference type="CDD" id="cd00831">
    <property type="entry name" value="CHS_like"/>
    <property type="match status" value="1"/>
</dbReference>
<evidence type="ECO:0000256" key="4">
    <source>
        <dbReference type="ARBA" id="ARBA00022679"/>
    </source>
</evidence>
<dbReference type="Gene3D" id="3.40.47.10">
    <property type="match status" value="2"/>
</dbReference>
<protein>
    <submittedName>
        <fullName evidence="7">3-oxoacyl-[acyl-carrier-protein] synthase III C-terminal domain-containing protein</fullName>
    </submittedName>
</protein>
<dbReference type="EMBL" id="CP136137">
    <property type="protein sequence ID" value="WYY06975.1"/>
    <property type="molecule type" value="Genomic_DNA"/>
</dbReference>
<evidence type="ECO:0000313" key="8">
    <source>
        <dbReference type="Proteomes" id="UP001479933"/>
    </source>
</evidence>
<dbReference type="RefSeq" id="WP_084247680.1">
    <property type="nucleotide sequence ID" value="NZ_CP136137.1"/>
</dbReference>
<evidence type="ECO:0000313" key="7">
    <source>
        <dbReference type="EMBL" id="WYY06975.1"/>
    </source>
</evidence>
<reference evidence="7 8" key="1">
    <citation type="journal article" date="2023" name="Virus Evol.">
        <title>Computational host range prediction-The good, the bad, and the ugly.</title>
        <authorList>
            <person name="Howell A.A."/>
            <person name="Versoza C.J."/>
            <person name="Pfeifer S.P."/>
        </authorList>
    </citation>
    <scope>NUCLEOTIDE SEQUENCE [LARGE SCALE GENOMIC DNA]</scope>
    <source>
        <strain evidence="7 8">1610/1b</strain>
    </source>
</reference>
<comment type="pathway">
    <text evidence="1">Lipid metabolism; fatty acid biosynthesis.</text>
</comment>
<dbReference type="Proteomes" id="UP001479933">
    <property type="component" value="Chromosome"/>
</dbReference>
<evidence type="ECO:0000259" key="6">
    <source>
        <dbReference type="Pfam" id="PF02797"/>
    </source>
</evidence>
<keyword evidence="8" id="KW-1185">Reference proteome</keyword>
<evidence type="ECO:0000256" key="2">
    <source>
        <dbReference type="ARBA" id="ARBA00005531"/>
    </source>
</evidence>
<dbReference type="InterPro" id="IPR012328">
    <property type="entry name" value="Chalcone/stilbene_synt_C"/>
</dbReference>
<evidence type="ECO:0000256" key="3">
    <source>
        <dbReference type="ARBA" id="ARBA00011738"/>
    </source>
</evidence>
<feature type="domain" description="Chalcone/stilbene synthase C-terminal" evidence="6">
    <location>
        <begin position="263"/>
        <end position="393"/>
    </location>
</feature>
<keyword evidence="4" id="KW-0808">Transferase</keyword>
<accession>A0ABZ2TZW2</accession>
<comment type="similarity">
    <text evidence="2">Belongs to the thiolase-like superfamily. Chalcone/stilbene synthases family.</text>
</comment>
<gene>
    <name evidence="7" type="ORF">RVF87_18400</name>
</gene>
<dbReference type="SUPFAM" id="SSF53901">
    <property type="entry name" value="Thiolase-like"/>
    <property type="match status" value="1"/>
</dbReference>
<proteinExistence type="inferred from homology"/>
<comment type="subunit">
    <text evidence="3">Homodimer.</text>
</comment>
<sequence>MTAPIDPAPTAPSTAVAPAVGPIIDEIPAPVTTVAVIEAVATGAPATVHPQTRAAEQVAELYDDPALQERIRRLYRNTRVQTRHLAVDPMTPEFQEFSSRPATVRTRMNDYFHHAVPLAVDVARRALAGVTDPATEIGQIIFVTSTGFIAPGVDVAVITELGLAPTVHRVIINFMGCAAAINGISTATDHVRANPDSRALLICLELSSVNAVFGADPVELVTHSLFGDGCGAMLIGASPVGRRLAPGQLVVRDTFSHLFHDTGDGIVLGVNDDGITCELAQELPSYIRRGVGPAIDAALNRSRLRRDDIAHWAIHPGGPAIIEQSVAALDLPPDRAATSWEVLAEYGNMLSVSLVFVLEKLIAAGAHGRGQAPETGVAFSFAPGVALEGMLFDLVC</sequence>
<dbReference type="InterPro" id="IPR016039">
    <property type="entry name" value="Thiolase-like"/>
</dbReference>
<dbReference type="Pfam" id="PF00195">
    <property type="entry name" value="Chal_sti_synt_N"/>
    <property type="match status" value="1"/>
</dbReference>
<dbReference type="PANTHER" id="PTHR11877">
    <property type="entry name" value="HYDROXYMETHYLGLUTARYL-COA SYNTHASE"/>
    <property type="match status" value="1"/>
</dbReference>
<dbReference type="PIRSF" id="PIRSF000451">
    <property type="entry name" value="PKS_III"/>
    <property type="match status" value="1"/>
</dbReference>
<dbReference type="InterPro" id="IPR001099">
    <property type="entry name" value="Chalcone/stilbene_synt_N"/>
</dbReference>
<dbReference type="PANTHER" id="PTHR11877:SF46">
    <property type="entry name" value="TYPE III POLYKETIDE SYNTHASE A"/>
    <property type="match status" value="1"/>
</dbReference>
<name>A0ABZ2TZW2_9ACTN</name>
<evidence type="ECO:0000259" key="5">
    <source>
        <dbReference type="Pfam" id="PF00195"/>
    </source>
</evidence>
<dbReference type="InterPro" id="IPR011141">
    <property type="entry name" value="Polyketide_synthase_type-III"/>
</dbReference>
<dbReference type="Pfam" id="PF02797">
    <property type="entry name" value="Chal_sti_synt_C"/>
    <property type="match status" value="1"/>
</dbReference>
<feature type="domain" description="Chalcone/stilbene synthase N-terminal" evidence="5">
    <location>
        <begin position="34"/>
        <end position="239"/>
    </location>
</feature>
<evidence type="ECO:0000256" key="1">
    <source>
        <dbReference type="ARBA" id="ARBA00005194"/>
    </source>
</evidence>
<organism evidence="7 8">
    <name type="scientific">Gordonia hydrophobica</name>
    <dbReference type="NCBI Taxonomy" id="40516"/>
    <lineage>
        <taxon>Bacteria</taxon>
        <taxon>Bacillati</taxon>
        <taxon>Actinomycetota</taxon>
        <taxon>Actinomycetes</taxon>
        <taxon>Mycobacteriales</taxon>
        <taxon>Gordoniaceae</taxon>
        <taxon>Gordonia</taxon>
    </lineage>
</organism>